<comment type="caution">
    <text evidence="4">The sequence shown here is derived from an EMBL/GenBank/DDBJ whole genome shotgun (WGS) entry which is preliminary data.</text>
</comment>
<gene>
    <name evidence="4" type="primary">orsE_0</name>
    <name evidence="4" type="ORF">LOCC1_G002447</name>
</gene>
<sequence length="346" mass="36853">MTTTQKALVLVEVGKPLTLMSVPIPEPEENELLIKLTATGLNALDQKIRDFNILNIPIPAILGLDLVGTVVKNGPGNTASFPVGSHVFSQYSKMSSGGLQEYSLVNAPYTALVPAGISDPDAAFSINAFTSTVCLFHPKIGFGFPFPDTPEAENFDYSAQKIVIIGGGTNCGKLAIQLARIAGIGTIITTASLAGGAEAELKAFGATHVISRHAPDADIEKQVRGIVGDELVQVYDTFHQDDHSLAVSLLSNSKQGTYTTLLPGKPSAAVAAQKKAGYKGFHIHGDSTGSPDLAVLFWKQFPRWLESGEVEASKYRVIEGLDAEKVNAALDGYKDLATGKRYHVRF</sequence>
<name>A0A8H8S4W0_9HELO</name>
<protein>
    <submittedName>
        <fullName evidence="4">Dehydrogenase</fullName>
    </submittedName>
</protein>
<dbReference type="InterPro" id="IPR036291">
    <property type="entry name" value="NAD(P)-bd_dom_sf"/>
</dbReference>
<dbReference type="SUPFAM" id="SSF50129">
    <property type="entry name" value="GroES-like"/>
    <property type="match status" value="1"/>
</dbReference>
<dbReference type="PANTHER" id="PTHR45348:SF2">
    <property type="entry name" value="ZINC-TYPE ALCOHOL DEHYDROGENASE-LIKE PROTEIN C2E1P3.01"/>
    <property type="match status" value="1"/>
</dbReference>
<evidence type="ECO:0000256" key="1">
    <source>
        <dbReference type="ARBA" id="ARBA00008072"/>
    </source>
</evidence>
<organism evidence="4 5">
    <name type="scientific">Lachnellula occidentalis</name>
    <dbReference type="NCBI Taxonomy" id="215460"/>
    <lineage>
        <taxon>Eukaryota</taxon>
        <taxon>Fungi</taxon>
        <taxon>Dikarya</taxon>
        <taxon>Ascomycota</taxon>
        <taxon>Pezizomycotina</taxon>
        <taxon>Leotiomycetes</taxon>
        <taxon>Helotiales</taxon>
        <taxon>Lachnaceae</taxon>
        <taxon>Lachnellula</taxon>
    </lineage>
</organism>
<dbReference type="Gene3D" id="3.90.180.10">
    <property type="entry name" value="Medium-chain alcohol dehydrogenases, catalytic domain"/>
    <property type="match status" value="1"/>
</dbReference>
<dbReference type="Pfam" id="PF08240">
    <property type="entry name" value="ADH_N"/>
    <property type="match status" value="1"/>
</dbReference>
<dbReference type="GO" id="GO:0016651">
    <property type="term" value="F:oxidoreductase activity, acting on NAD(P)H"/>
    <property type="evidence" value="ECO:0007669"/>
    <property type="project" value="InterPro"/>
</dbReference>
<dbReference type="AlphaFoldDB" id="A0A8H8S4W0"/>
<dbReference type="EMBL" id="QGMI01000056">
    <property type="protein sequence ID" value="TVY48184.1"/>
    <property type="molecule type" value="Genomic_DNA"/>
</dbReference>
<dbReference type="InterPro" id="IPR013154">
    <property type="entry name" value="ADH-like_N"/>
</dbReference>
<comment type="similarity">
    <text evidence="1">Belongs to the zinc-containing alcohol dehydrogenase family.</text>
</comment>
<evidence type="ECO:0000313" key="4">
    <source>
        <dbReference type="EMBL" id="TVY48184.1"/>
    </source>
</evidence>
<dbReference type="OrthoDB" id="9992527at2759"/>
<dbReference type="PANTHER" id="PTHR45348">
    <property type="entry name" value="HYPOTHETICAL OXIDOREDUCTASE (EUROFUNG)"/>
    <property type="match status" value="1"/>
</dbReference>
<dbReference type="InterPro" id="IPR011032">
    <property type="entry name" value="GroES-like_sf"/>
</dbReference>
<keyword evidence="5" id="KW-1185">Reference proteome</keyword>
<evidence type="ECO:0000256" key="2">
    <source>
        <dbReference type="ARBA" id="ARBA00023002"/>
    </source>
</evidence>
<proteinExistence type="inferred from homology"/>
<feature type="domain" description="Alcohol dehydrogenase-like N-terminal" evidence="3">
    <location>
        <begin position="29"/>
        <end position="114"/>
    </location>
</feature>
<dbReference type="SUPFAM" id="SSF51735">
    <property type="entry name" value="NAD(P)-binding Rossmann-fold domains"/>
    <property type="match status" value="1"/>
</dbReference>
<dbReference type="Proteomes" id="UP000443090">
    <property type="component" value="Unassembled WGS sequence"/>
</dbReference>
<dbReference type="Gene3D" id="3.40.50.720">
    <property type="entry name" value="NAD(P)-binding Rossmann-like Domain"/>
    <property type="match status" value="1"/>
</dbReference>
<dbReference type="CDD" id="cd08249">
    <property type="entry name" value="enoyl_reductase_like"/>
    <property type="match status" value="1"/>
</dbReference>
<reference evidence="4 5" key="1">
    <citation type="submission" date="2018-05" db="EMBL/GenBank/DDBJ databases">
        <title>Genome sequencing and assembly of the regulated plant pathogen Lachnellula willkommii and related sister species for the development of diagnostic species identification markers.</title>
        <authorList>
            <person name="Giroux E."/>
            <person name="Bilodeau G."/>
        </authorList>
    </citation>
    <scope>NUCLEOTIDE SEQUENCE [LARGE SCALE GENOMIC DNA]</scope>
    <source>
        <strain evidence="4 5">CBS 160.35</strain>
    </source>
</reference>
<accession>A0A8H8S4W0</accession>
<evidence type="ECO:0000259" key="3">
    <source>
        <dbReference type="Pfam" id="PF08240"/>
    </source>
</evidence>
<dbReference type="InterPro" id="IPR047122">
    <property type="entry name" value="Trans-enoyl_RdTase-like"/>
</dbReference>
<keyword evidence="2" id="KW-0560">Oxidoreductase</keyword>
<evidence type="ECO:0000313" key="5">
    <source>
        <dbReference type="Proteomes" id="UP000443090"/>
    </source>
</evidence>